<keyword evidence="4" id="KW-0472">Membrane</keyword>
<dbReference type="KEGG" id="mmaa:FR932_13330"/>
<keyword evidence="6" id="KW-0547">Nucleotide-binding</keyword>
<gene>
    <name evidence="10" type="ORF">FR932_13330</name>
</gene>
<evidence type="ECO:0000256" key="6">
    <source>
        <dbReference type="ARBA" id="ARBA00022741"/>
    </source>
</evidence>
<keyword evidence="5" id="KW-0808">Transferase</keyword>
<dbReference type="Gene3D" id="1.10.287.130">
    <property type="match status" value="1"/>
</dbReference>
<dbReference type="PANTHER" id="PTHR44936">
    <property type="entry name" value="SENSOR PROTEIN CREC"/>
    <property type="match status" value="1"/>
</dbReference>
<evidence type="ECO:0000259" key="9">
    <source>
        <dbReference type="PROSITE" id="PS50109"/>
    </source>
</evidence>
<protein>
    <recommendedName>
        <fullName evidence="3">histidine kinase</fullName>
        <ecNumber evidence="3">2.7.13.3</ecNumber>
    </recommendedName>
</protein>
<dbReference type="AlphaFoldDB" id="A0A5J6WMT7"/>
<dbReference type="InterPro" id="IPR003661">
    <property type="entry name" value="HisK_dim/P_dom"/>
</dbReference>
<dbReference type="PROSITE" id="PS50109">
    <property type="entry name" value="HIS_KIN"/>
    <property type="match status" value="1"/>
</dbReference>
<sequence length="408" mass="45555">MKTFIAQIFTSVMLGYIVSASISVVFIAPEKKALVEQLNLSRVEMVINGFVNHDNHAHSDTAIWEFQCHADVDADVDADADADADCLDNASQNNLHSVTRSYDDAKFIRATFNSEAYANDAIVNELKSIELIDDAIQVFCTLVILLISLRTWSKGIVSLHVLSESYAEGKFKNRVEEVGPESIRSLIRNQHKMANTIDELMTKQKMLYATLPHDIRTPLAAIQLTSDILVSHQGNNDFLLARLDTQVCSLNTLCESSLHLFKLLNKEVVQSQENINFTDVLDLTIATFGGRKKFELFNCNQIICSDKKLLRVLFLNILSNAERYANETIGISFTAYLHHDVVRVKDDGKGFSAQIISAFNNGDITNILSKDGFGIGFVLILELTKLLDGRVILDNHERGGQVTIVMNR</sequence>
<dbReference type="Proteomes" id="UP000327424">
    <property type="component" value="Chromosome"/>
</dbReference>
<evidence type="ECO:0000256" key="5">
    <source>
        <dbReference type="ARBA" id="ARBA00022679"/>
    </source>
</evidence>
<evidence type="ECO:0000256" key="1">
    <source>
        <dbReference type="ARBA" id="ARBA00000085"/>
    </source>
</evidence>
<dbReference type="SUPFAM" id="SSF47384">
    <property type="entry name" value="Homodimeric domain of signal transducing histidine kinase"/>
    <property type="match status" value="1"/>
</dbReference>
<organism evidence="10 11">
    <name type="scientific">Moritella marina ATCC 15381</name>
    <dbReference type="NCBI Taxonomy" id="1202962"/>
    <lineage>
        <taxon>Bacteria</taxon>
        <taxon>Pseudomonadati</taxon>
        <taxon>Pseudomonadota</taxon>
        <taxon>Gammaproteobacteria</taxon>
        <taxon>Alteromonadales</taxon>
        <taxon>Moritellaceae</taxon>
        <taxon>Moritella</taxon>
    </lineage>
</organism>
<proteinExistence type="predicted"/>
<keyword evidence="11" id="KW-1185">Reference proteome</keyword>
<dbReference type="PANTHER" id="PTHR44936:SF10">
    <property type="entry name" value="SENSOR PROTEIN RSTB"/>
    <property type="match status" value="1"/>
</dbReference>
<evidence type="ECO:0000256" key="8">
    <source>
        <dbReference type="ARBA" id="ARBA00022840"/>
    </source>
</evidence>
<dbReference type="EC" id="2.7.13.3" evidence="3"/>
<evidence type="ECO:0000256" key="4">
    <source>
        <dbReference type="ARBA" id="ARBA00022475"/>
    </source>
</evidence>
<evidence type="ECO:0000256" key="3">
    <source>
        <dbReference type="ARBA" id="ARBA00012438"/>
    </source>
</evidence>
<keyword evidence="8" id="KW-0067">ATP-binding</keyword>
<dbReference type="InterPro" id="IPR036890">
    <property type="entry name" value="HATPase_C_sf"/>
</dbReference>
<comment type="subcellular location">
    <subcellularLocation>
        <location evidence="2">Cell membrane</location>
        <topology evidence="2">Multi-pass membrane protein</topology>
    </subcellularLocation>
</comment>
<dbReference type="InterPro" id="IPR003594">
    <property type="entry name" value="HATPase_dom"/>
</dbReference>
<dbReference type="Gene3D" id="3.30.565.10">
    <property type="entry name" value="Histidine kinase-like ATPase, C-terminal domain"/>
    <property type="match status" value="1"/>
</dbReference>
<evidence type="ECO:0000313" key="11">
    <source>
        <dbReference type="Proteomes" id="UP000327424"/>
    </source>
</evidence>
<feature type="domain" description="Histidine kinase" evidence="9">
    <location>
        <begin position="210"/>
        <end position="408"/>
    </location>
</feature>
<name>A0A5J6WMT7_MORMI</name>
<comment type="catalytic activity">
    <reaction evidence="1">
        <text>ATP + protein L-histidine = ADP + protein N-phospho-L-histidine.</text>
        <dbReference type="EC" id="2.7.13.3"/>
    </reaction>
</comment>
<reference evidence="10 11" key="1">
    <citation type="submission" date="2019-09" db="EMBL/GenBank/DDBJ databases">
        <title>Hybrid Assembly of the complete Genome of the Deep-Sea Bacterium Moritella marina from long Nanopore and Illumina reads.</title>
        <authorList>
            <person name="Magin S."/>
            <person name="Georgoulis A."/>
            <person name="Papadimitriou K."/>
            <person name="Iliakis G."/>
            <person name="Vorgias C.E."/>
        </authorList>
    </citation>
    <scope>NUCLEOTIDE SEQUENCE [LARGE SCALE GENOMIC DNA]</scope>
    <source>
        <strain evidence="10 11">MP-1</strain>
    </source>
</reference>
<dbReference type="RefSeq" id="WP_019439605.1">
    <property type="nucleotide sequence ID" value="NZ_ALOE01000002.1"/>
</dbReference>
<evidence type="ECO:0000256" key="7">
    <source>
        <dbReference type="ARBA" id="ARBA00022777"/>
    </source>
</evidence>
<keyword evidence="7 10" id="KW-0418">Kinase</keyword>
<dbReference type="OrthoDB" id="9804645at2"/>
<dbReference type="GO" id="GO:0000155">
    <property type="term" value="F:phosphorelay sensor kinase activity"/>
    <property type="evidence" value="ECO:0007669"/>
    <property type="project" value="InterPro"/>
</dbReference>
<dbReference type="SMART" id="SM00387">
    <property type="entry name" value="HATPase_c"/>
    <property type="match status" value="1"/>
</dbReference>
<evidence type="ECO:0000313" key="10">
    <source>
        <dbReference type="EMBL" id="QFI38764.1"/>
    </source>
</evidence>
<dbReference type="SUPFAM" id="SSF55874">
    <property type="entry name" value="ATPase domain of HSP90 chaperone/DNA topoisomerase II/histidine kinase"/>
    <property type="match status" value="1"/>
</dbReference>
<dbReference type="EMBL" id="CP044399">
    <property type="protein sequence ID" value="QFI38764.1"/>
    <property type="molecule type" value="Genomic_DNA"/>
</dbReference>
<accession>A0A5J6WMT7</accession>
<dbReference type="CDD" id="cd00082">
    <property type="entry name" value="HisKA"/>
    <property type="match status" value="1"/>
</dbReference>
<dbReference type="InterPro" id="IPR005467">
    <property type="entry name" value="His_kinase_dom"/>
</dbReference>
<dbReference type="GO" id="GO:0005524">
    <property type="term" value="F:ATP binding"/>
    <property type="evidence" value="ECO:0007669"/>
    <property type="project" value="UniProtKB-KW"/>
</dbReference>
<dbReference type="InterPro" id="IPR050980">
    <property type="entry name" value="2C_sensor_his_kinase"/>
</dbReference>
<dbReference type="GO" id="GO:0005886">
    <property type="term" value="C:plasma membrane"/>
    <property type="evidence" value="ECO:0007669"/>
    <property type="project" value="UniProtKB-SubCell"/>
</dbReference>
<evidence type="ECO:0000256" key="2">
    <source>
        <dbReference type="ARBA" id="ARBA00004651"/>
    </source>
</evidence>
<dbReference type="Pfam" id="PF02518">
    <property type="entry name" value="HATPase_c"/>
    <property type="match status" value="1"/>
</dbReference>
<keyword evidence="4" id="KW-1003">Cell membrane</keyword>
<dbReference type="InterPro" id="IPR036097">
    <property type="entry name" value="HisK_dim/P_sf"/>
</dbReference>